<dbReference type="AlphaFoldDB" id="Q89MU3"/>
<dbReference type="EMBL" id="BA000040">
    <property type="protein sequence ID" value="BAC49364.1"/>
    <property type="molecule type" value="Genomic_DNA"/>
</dbReference>
<sequence length="88" mass="10039">MTEREVASWREPAKERNCKSLFPDARQFQRQQPQHGAHKSLHHVGLREHTGLNKDLRRDSEADGGEQQAGAADDDRQIAYRGCDWPCG</sequence>
<evidence type="ECO:0000256" key="1">
    <source>
        <dbReference type="SAM" id="MobiDB-lite"/>
    </source>
</evidence>
<gene>
    <name evidence="2" type="ordered locus">bsr4099</name>
</gene>
<organism evidence="2 3">
    <name type="scientific">Bradyrhizobium diazoefficiens (strain JCM 10833 / BCRC 13528 / IAM 13628 / NBRC 14792 / USDA 110)</name>
    <dbReference type="NCBI Taxonomy" id="224911"/>
    <lineage>
        <taxon>Bacteria</taxon>
        <taxon>Pseudomonadati</taxon>
        <taxon>Pseudomonadota</taxon>
        <taxon>Alphaproteobacteria</taxon>
        <taxon>Hyphomicrobiales</taxon>
        <taxon>Nitrobacteraceae</taxon>
        <taxon>Bradyrhizobium</taxon>
    </lineage>
</organism>
<reference evidence="3" key="1">
    <citation type="journal article" date="2002" name="DNA Res.">
        <title>Complete genomic sequence of nitrogen-fixing symbiotic bacterium Bradyrhizobium japonicum USDA110.</title>
        <authorList>
            <person name="Kaneko T."/>
            <person name="Nakamura Y."/>
            <person name="Sato S."/>
            <person name="Minamisawa K."/>
            <person name="Uchiumi T."/>
            <person name="Sasamoto S."/>
            <person name="Watanabe A."/>
            <person name="Idesawa K."/>
            <person name="Iriguchi M."/>
            <person name="Kawashima K."/>
            <person name="Kohara M."/>
            <person name="Matsumoto M."/>
            <person name="Shimpo S."/>
            <person name="Tsuruoka H."/>
            <person name="Wada T."/>
            <person name="Yamada M."/>
            <person name="Tabata S."/>
        </authorList>
    </citation>
    <scope>NUCLEOTIDE SEQUENCE [LARGE SCALE GENOMIC DNA]</scope>
    <source>
        <strain evidence="3">JCM 10833 / BCRC 13528 / IAM 13628 / NBRC 14792 / USDA 110</strain>
    </source>
</reference>
<dbReference type="EnsemblBacteria" id="BAC49364">
    <property type="protein sequence ID" value="BAC49364"/>
    <property type="gene ID" value="BAC49364"/>
</dbReference>
<feature type="compositionally biased region" description="Basic and acidic residues" evidence="1">
    <location>
        <begin position="45"/>
        <end position="61"/>
    </location>
</feature>
<dbReference type="HOGENOM" id="CLU_2462976_0_0_5"/>
<evidence type="ECO:0000313" key="3">
    <source>
        <dbReference type="Proteomes" id="UP000002526"/>
    </source>
</evidence>
<proteinExistence type="predicted"/>
<keyword evidence="3" id="KW-1185">Reference proteome</keyword>
<accession>Q89MU3</accession>
<dbReference type="InParanoid" id="Q89MU3"/>
<protein>
    <submittedName>
        <fullName evidence="2">Bsr4099 protein</fullName>
    </submittedName>
</protein>
<evidence type="ECO:0000313" key="2">
    <source>
        <dbReference type="EMBL" id="BAC49364.1"/>
    </source>
</evidence>
<feature type="region of interest" description="Disordered" evidence="1">
    <location>
        <begin position="1"/>
        <end position="77"/>
    </location>
</feature>
<feature type="compositionally biased region" description="Basic and acidic residues" evidence="1">
    <location>
        <begin position="1"/>
        <end position="18"/>
    </location>
</feature>
<dbReference type="Proteomes" id="UP000002526">
    <property type="component" value="Chromosome"/>
</dbReference>
<dbReference type="KEGG" id="bja:bsr4099"/>
<name>Q89MU3_BRADU</name>